<dbReference type="EMBL" id="JABWGN010000007">
    <property type="protein sequence ID" value="NUW33487.1"/>
    <property type="molecule type" value="Genomic_DNA"/>
</dbReference>
<organism evidence="1 2">
    <name type="scientific">Nonomuraea montanisoli</name>
    <dbReference type="NCBI Taxonomy" id="2741721"/>
    <lineage>
        <taxon>Bacteria</taxon>
        <taxon>Bacillati</taxon>
        <taxon>Actinomycetota</taxon>
        <taxon>Actinomycetes</taxon>
        <taxon>Streptosporangiales</taxon>
        <taxon>Streptosporangiaceae</taxon>
        <taxon>Nonomuraea</taxon>
    </lineage>
</organism>
<evidence type="ECO:0000313" key="2">
    <source>
        <dbReference type="Proteomes" id="UP000586042"/>
    </source>
</evidence>
<reference evidence="1 2" key="1">
    <citation type="submission" date="2020-06" db="EMBL/GenBank/DDBJ databases">
        <title>Nonomuraea sp. SMC257, a novel actinomycete isolated from soil.</title>
        <authorList>
            <person name="Chanama M."/>
        </authorList>
    </citation>
    <scope>NUCLEOTIDE SEQUENCE [LARGE SCALE GENOMIC DNA]</scope>
    <source>
        <strain evidence="1 2">SMC257</strain>
    </source>
</reference>
<name>A0A7Y6I862_9ACTN</name>
<sequence>MTLLAGCAAGESAGSAGSTGSNPARVAAATAEAGRLRALLLPAPQGMKVVHGPETGFFGRLEATRKGLAAVRAASAERPECAKAAQLDVTEPTVAGAPAAVVAFASDKGSITEAIVSMPTEGFPAPLPKECANYTAAVNGTKVTYRTRELSMPRRGDQSRAYLTTAAGGGQDVQVGTVLVRRGKAVLSLLVVGEKVKRDGLYELGRLADERLAKLHG</sequence>
<dbReference type="AlphaFoldDB" id="A0A7Y6I862"/>
<dbReference type="RefSeq" id="WP_175590947.1">
    <property type="nucleotide sequence ID" value="NZ_JABWGN010000007.1"/>
</dbReference>
<protein>
    <recommendedName>
        <fullName evidence="3">Sensor domain-containing protein</fullName>
    </recommendedName>
</protein>
<accession>A0A7Y6I862</accession>
<gene>
    <name evidence="1" type="ORF">HTZ77_18925</name>
</gene>
<evidence type="ECO:0008006" key="3">
    <source>
        <dbReference type="Google" id="ProtNLM"/>
    </source>
</evidence>
<comment type="caution">
    <text evidence="1">The sequence shown here is derived from an EMBL/GenBank/DDBJ whole genome shotgun (WGS) entry which is preliminary data.</text>
</comment>
<dbReference type="Proteomes" id="UP000586042">
    <property type="component" value="Unassembled WGS sequence"/>
</dbReference>
<keyword evidence="2" id="KW-1185">Reference proteome</keyword>
<evidence type="ECO:0000313" key="1">
    <source>
        <dbReference type="EMBL" id="NUW33487.1"/>
    </source>
</evidence>
<proteinExistence type="predicted"/>